<feature type="transmembrane region" description="Helical" evidence="7">
    <location>
        <begin position="277"/>
        <end position="295"/>
    </location>
</feature>
<feature type="transmembrane region" description="Helical" evidence="7">
    <location>
        <begin position="211"/>
        <end position="233"/>
    </location>
</feature>
<name>A0ABP7IH35_9ACTN</name>
<feature type="transmembrane region" description="Helical" evidence="7">
    <location>
        <begin position="404"/>
        <end position="429"/>
    </location>
</feature>
<keyword evidence="10" id="KW-1185">Reference proteome</keyword>
<dbReference type="EMBL" id="BAABAH010000006">
    <property type="protein sequence ID" value="GAA3818306.1"/>
    <property type="molecule type" value="Genomic_DNA"/>
</dbReference>
<dbReference type="Pfam" id="PF07690">
    <property type="entry name" value="MFS_1"/>
    <property type="match status" value="1"/>
</dbReference>
<dbReference type="PANTHER" id="PTHR23501">
    <property type="entry name" value="MAJOR FACILITATOR SUPERFAMILY"/>
    <property type="match status" value="1"/>
</dbReference>
<dbReference type="InterPro" id="IPR036259">
    <property type="entry name" value="MFS_trans_sf"/>
</dbReference>
<feature type="transmembrane region" description="Helical" evidence="7">
    <location>
        <begin position="343"/>
        <end position="363"/>
    </location>
</feature>
<dbReference type="PROSITE" id="PS50850">
    <property type="entry name" value="MFS"/>
    <property type="match status" value="1"/>
</dbReference>
<dbReference type="Proteomes" id="UP001501821">
    <property type="component" value="Unassembled WGS sequence"/>
</dbReference>
<feature type="domain" description="Major facilitator superfamily (MFS) profile" evidence="8">
    <location>
        <begin position="60"/>
        <end position="520"/>
    </location>
</feature>
<gene>
    <name evidence="9" type="ORF">GCM10022242_20180</name>
</gene>
<keyword evidence="3 7" id="KW-0812">Transmembrane</keyword>
<dbReference type="Gene3D" id="1.20.1250.20">
    <property type="entry name" value="MFS general substrate transporter like domains"/>
    <property type="match status" value="1"/>
</dbReference>
<feature type="region of interest" description="Disordered" evidence="6">
    <location>
        <begin position="1"/>
        <end position="22"/>
    </location>
</feature>
<organism evidence="9 10">
    <name type="scientific">Nocardioides panacisoli</name>
    <dbReference type="NCBI Taxonomy" id="627624"/>
    <lineage>
        <taxon>Bacteria</taxon>
        <taxon>Bacillati</taxon>
        <taxon>Actinomycetota</taxon>
        <taxon>Actinomycetes</taxon>
        <taxon>Propionibacteriales</taxon>
        <taxon>Nocardioidaceae</taxon>
        <taxon>Nocardioides</taxon>
    </lineage>
</organism>
<feature type="transmembrane region" description="Helical" evidence="7">
    <location>
        <begin position="245"/>
        <end position="265"/>
    </location>
</feature>
<reference evidence="10" key="1">
    <citation type="journal article" date="2019" name="Int. J. Syst. Evol. Microbiol.">
        <title>The Global Catalogue of Microorganisms (GCM) 10K type strain sequencing project: providing services to taxonomists for standard genome sequencing and annotation.</title>
        <authorList>
            <consortium name="The Broad Institute Genomics Platform"/>
            <consortium name="The Broad Institute Genome Sequencing Center for Infectious Disease"/>
            <person name="Wu L."/>
            <person name="Ma J."/>
        </authorList>
    </citation>
    <scope>NUCLEOTIDE SEQUENCE [LARGE SCALE GENOMIC DNA]</scope>
    <source>
        <strain evidence="10">JCM 16953</strain>
    </source>
</reference>
<keyword evidence="4 7" id="KW-1133">Transmembrane helix</keyword>
<feature type="transmembrane region" description="Helical" evidence="7">
    <location>
        <begin position="375"/>
        <end position="398"/>
    </location>
</feature>
<feature type="transmembrane region" description="Helical" evidence="7">
    <location>
        <begin position="450"/>
        <end position="473"/>
    </location>
</feature>
<feature type="transmembrane region" description="Helical" evidence="7">
    <location>
        <begin position="185"/>
        <end position="205"/>
    </location>
</feature>
<evidence type="ECO:0000313" key="10">
    <source>
        <dbReference type="Proteomes" id="UP001501821"/>
    </source>
</evidence>
<evidence type="ECO:0000256" key="7">
    <source>
        <dbReference type="SAM" id="Phobius"/>
    </source>
</evidence>
<evidence type="ECO:0000256" key="3">
    <source>
        <dbReference type="ARBA" id="ARBA00022692"/>
    </source>
</evidence>
<dbReference type="PANTHER" id="PTHR23501:SF191">
    <property type="entry name" value="VACUOLAR BASIC AMINO ACID TRANSPORTER 4"/>
    <property type="match status" value="1"/>
</dbReference>
<dbReference type="PRINTS" id="PR01036">
    <property type="entry name" value="TCRTETB"/>
</dbReference>
<comment type="subcellular location">
    <subcellularLocation>
        <location evidence="1">Cell inner membrane</location>
        <topology evidence="1">Multi-pass membrane protein</topology>
    </subcellularLocation>
</comment>
<evidence type="ECO:0000256" key="2">
    <source>
        <dbReference type="ARBA" id="ARBA00022448"/>
    </source>
</evidence>
<dbReference type="CDD" id="cd17502">
    <property type="entry name" value="MFS_Azr1_MDR_like"/>
    <property type="match status" value="1"/>
</dbReference>
<proteinExistence type="predicted"/>
<evidence type="ECO:0000313" key="9">
    <source>
        <dbReference type="EMBL" id="GAA3818306.1"/>
    </source>
</evidence>
<keyword evidence="2" id="KW-0813">Transport</keyword>
<protein>
    <submittedName>
        <fullName evidence="9">MDR family MFS transporter</fullName>
    </submittedName>
</protein>
<feature type="transmembrane region" description="Helical" evidence="7">
    <location>
        <begin position="493"/>
        <end position="515"/>
    </location>
</feature>
<keyword evidence="5 7" id="KW-0472">Membrane</keyword>
<feature type="transmembrane region" description="Helical" evidence="7">
    <location>
        <begin position="316"/>
        <end position="337"/>
    </location>
</feature>
<feature type="transmembrane region" description="Helical" evidence="7">
    <location>
        <begin position="158"/>
        <end position="178"/>
    </location>
</feature>
<sequence>MSVGLAPISDHGTDSDSSLADIRGMPYGDRRLRRYVTAPQIPTARPARSTVGLRSERGPILGSVMLSIALVAIDSTILATAVPAVVADLGGFTQFPWLFSAYLLAQAVTTPVYGKVADVVGRKPLMLFGVLVFVGGSVLSALAWSMTALIAFRAVQGIGAGAIMPAGTTIMGDIYSLAERAVAQGYIASVWAVSAVVGPTLGGLFVDQLSWRWIFWVNVPLGGLACWMLARSFHEEPVERTRAPIDWWGALFLALSAGLLLLGLLEGGIRWAWDSPASLVIFTGAAVLAIAAAFVETRAADPVLPPWIFQRRVLNAAMVGALVVGVVMMGVTSYVPLYAQRVLGTGAVVAGLALAALTIGWPIAATTAGRIYLRWGFRTTQLLGAGFGVLGCAVLLLVGPGSSVWLVAAGCLVLGLGLGYVASPGIIAAQTAVAWQQRGVATGANLFARSIGSAVGVAVFGAIANATVVHRLGSSRPEQVELEHLPVGVLDPALHAVFVAVAACALLLVAAGLLMPSRVAEATESGVATGE</sequence>
<evidence type="ECO:0000256" key="4">
    <source>
        <dbReference type="ARBA" id="ARBA00022989"/>
    </source>
</evidence>
<evidence type="ECO:0000259" key="8">
    <source>
        <dbReference type="PROSITE" id="PS50850"/>
    </source>
</evidence>
<dbReference type="SUPFAM" id="SSF103473">
    <property type="entry name" value="MFS general substrate transporter"/>
    <property type="match status" value="1"/>
</dbReference>
<dbReference type="InterPro" id="IPR011701">
    <property type="entry name" value="MFS"/>
</dbReference>
<evidence type="ECO:0000256" key="5">
    <source>
        <dbReference type="ARBA" id="ARBA00023136"/>
    </source>
</evidence>
<comment type="caution">
    <text evidence="9">The sequence shown here is derived from an EMBL/GenBank/DDBJ whole genome shotgun (WGS) entry which is preliminary data.</text>
</comment>
<dbReference type="Gene3D" id="1.20.1720.10">
    <property type="entry name" value="Multidrug resistance protein D"/>
    <property type="match status" value="1"/>
</dbReference>
<dbReference type="InterPro" id="IPR020846">
    <property type="entry name" value="MFS_dom"/>
</dbReference>
<accession>A0ABP7IH35</accession>
<feature type="transmembrane region" description="Helical" evidence="7">
    <location>
        <begin position="125"/>
        <end position="152"/>
    </location>
</feature>
<evidence type="ECO:0000256" key="6">
    <source>
        <dbReference type="SAM" id="MobiDB-lite"/>
    </source>
</evidence>
<feature type="transmembrane region" description="Helical" evidence="7">
    <location>
        <begin position="94"/>
        <end position="113"/>
    </location>
</feature>
<feature type="transmembrane region" description="Helical" evidence="7">
    <location>
        <begin position="60"/>
        <end position="82"/>
    </location>
</feature>
<evidence type="ECO:0000256" key="1">
    <source>
        <dbReference type="ARBA" id="ARBA00004429"/>
    </source>
</evidence>